<feature type="transmembrane region" description="Helical" evidence="1">
    <location>
        <begin position="111"/>
        <end position="137"/>
    </location>
</feature>
<evidence type="ECO:0000256" key="1">
    <source>
        <dbReference type="SAM" id="Phobius"/>
    </source>
</evidence>
<name>A0A806JY81_9BACT</name>
<feature type="transmembrane region" description="Helical" evidence="1">
    <location>
        <begin position="50"/>
        <end position="69"/>
    </location>
</feature>
<organism evidence="2">
    <name type="scientific">uncultured bacterium contig00117</name>
    <dbReference type="NCBI Taxonomy" id="1181578"/>
    <lineage>
        <taxon>Bacteria</taxon>
        <taxon>environmental samples</taxon>
    </lineage>
</organism>
<sequence>MSEEEDKESVDELTFEEKMANLKAKALSDVIFCSIGWFIFWFGFQSRIGPMNGAILAFGGVLIGIWPLLGKFMQTRSWSALFFWRDYEVVTTYGDGRRSSDGGAQSGMIKLILYAILFFFIVFVLAILMPVRILFYVGKYTYYYVKVSPKPAFLTSAYPVLIFAVVWLVAAILLAQSIGGAYIDAQSEKLRIKDNAIVQAMVEDVKQQINNANNISYTVHTGVNVSVKYSRNSNISEVNIKENTYGYGDFREKIIPPGTYYFTGNAYTNFKGNSKPSQSEIEFVKKMIPENFLFTDFDKLKKDDLRASKTSEENDSRASLSINNGEYYYYVYNKNGKWEIDFYGGDSAASASDFRIN</sequence>
<feature type="transmembrane region" description="Helical" evidence="1">
    <location>
        <begin position="26"/>
        <end position="44"/>
    </location>
</feature>
<reference evidence="2" key="1">
    <citation type="submission" date="2012-03" db="EMBL/GenBank/DDBJ databases">
        <title>Functional metagenomics reveals considerable lignocellulase gene clusters in the gut microbiome of a wood-feeding higher termite.</title>
        <authorList>
            <person name="Liu N."/>
        </authorList>
    </citation>
    <scope>NUCLEOTIDE SEQUENCE</scope>
</reference>
<dbReference type="AlphaFoldDB" id="A0A806JY81"/>
<keyword evidence="1" id="KW-0812">Transmembrane</keyword>
<proteinExistence type="predicted"/>
<keyword evidence="1" id="KW-0472">Membrane</keyword>
<protein>
    <submittedName>
        <fullName evidence="2">Uncharacterized protein</fullName>
    </submittedName>
</protein>
<keyword evidence="1" id="KW-1133">Transmembrane helix</keyword>
<feature type="transmembrane region" description="Helical" evidence="1">
    <location>
        <begin position="157"/>
        <end position="183"/>
    </location>
</feature>
<dbReference type="EMBL" id="JQ844173">
    <property type="protein sequence ID" value="AGS51851.1"/>
    <property type="molecule type" value="Genomic_DNA"/>
</dbReference>
<evidence type="ECO:0000313" key="2">
    <source>
        <dbReference type="EMBL" id="AGS51851.1"/>
    </source>
</evidence>
<accession>A0A806JY81</accession>